<gene>
    <name evidence="6" type="ORF">COHA_001694</name>
</gene>
<dbReference type="FunFam" id="2.40.10.10:FF:000001">
    <property type="entry name" value="Periplasmic serine protease DegS"/>
    <property type="match status" value="1"/>
</dbReference>
<dbReference type="SMART" id="SM00228">
    <property type="entry name" value="PDZ"/>
    <property type="match status" value="1"/>
</dbReference>
<evidence type="ECO:0000256" key="1">
    <source>
        <dbReference type="ARBA" id="ARBA00010541"/>
    </source>
</evidence>
<dbReference type="GO" id="GO:0006508">
    <property type="term" value="P:proteolysis"/>
    <property type="evidence" value="ECO:0007669"/>
    <property type="project" value="UniProtKB-KW"/>
</dbReference>
<dbReference type="SUPFAM" id="SSF50156">
    <property type="entry name" value="PDZ domain-like"/>
    <property type="match status" value="1"/>
</dbReference>
<protein>
    <recommendedName>
        <fullName evidence="5">PDZ domain-containing protein</fullName>
    </recommendedName>
</protein>
<comment type="caution">
    <text evidence="6">The sequence shown here is derived from an EMBL/GenBank/DDBJ whole genome shotgun (WGS) entry which is preliminary data.</text>
</comment>
<name>A0AAD5DYZ3_9CHLO</name>
<comment type="similarity">
    <text evidence="1">Belongs to the peptidase S1C family.</text>
</comment>
<keyword evidence="7" id="KW-1185">Reference proteome</keyword>
<sequence>MQRALALGRLGMSLSTGPAGMFGGRPPVVEAVPVTMENKTPLPDLSQLSPDEILTIELFKTNTPSVVNIANIALARHYYSTDVLKIPQGQGSGFIWDTSGEQPDRLAAPHQAGLVSHPAAGCSHIVTNFHVIRGASEVQVSLIDQSTYPAKIVGGDPAKDVAVLQLQAPPEVLANLKPVSLGASSSLVVGQKVFAIGNPFGLDHSLSSGIISGLNRELNTGYGGSSLRNVIQCDAAINPGNSGGPLLDSRGRLIGINTAIADPTGKGASSGIGFAIPIDTVRGLVEQILKYGRVVRPVLGITIAPPQALRQMGLEGVLVMDVPPGTPADKAGMQGIVRDGFGRLVLGDVIVGMNGRPVKKEADLFDILDGCKVGDTVNVEVLRRGGQRKVLSVQLAERQPETTE</sequence>
<dbReference type="Gene3D" id="2.30.42.10">
    <property type="match status" value="1"/>
</dbReference>
<dbReference type="InterPro" id="IPR001940">
    <property type="entry name" value="Peptidase_S1C"/>
</dbReference>
<dbReference type="InterPro" id="IPR001478">
    <property type="entry name" value="PDZ"/>
</dbReference>
<dbReference type="GO" id="GO:0004252">
    <property type="term" value="F:serine-type endopeptidase activity"/>
    <property type="evidence" value="ECO:0007669"/>
    <property type="project" value="InterPro"/>
</dbReference>
<evidence type="ECO:0000313" key="7">
    <source>
        <dbReference type="Proteomes" id="UP001205105"/>
    </source>
</evidence>
<dbReference type="SUPFAM" id="SSF50494">
    <property type="entry name" value="Trypsin-like serine proteases"/>
    <property type="match status" value="1"/>
</dbReference>
<evidence type="ECO:0000256" key="4">
    <source>
        <dbReference type="ARBA" id="ARBA00022825"/>
    </source>
</evidence>
<dbReference type="Pfam" id="PF13365">
    <property type="entry name" value="Trypsin_2"/>
    <property type="match status" value="1"/>
</dbReference>
<dbReference type="CDD" id="cd00990">
    <property type="entry name" value="cpPDZ_AtDEGP1-like"/>
    <property type="match status" value="1"/>
</dbReference>
<proteinExistence type="inferred from homology"/>
<dbReference type="InterPro" id="IPR009003">
    <property type="entry name" value="Peptidase_S1_PA"/>
</dbReference>
<evidence type="ECO:0000256" key="3">
    <source>
        <dbReference type="ARBA" id="ARBA00022801"/>
    </source>
</evidence>
<dbReference type="PANTHER" id="PTHR43343">
    <property type="entry name" value="PEPTIDASE S12"/>
    <property type="match status" value="1"/>
</dbReference>
<evidence type="ECO:0000313" key="6">
    <source>
        <dbReference type="EMBL" id="KAI7844815.1"/>
    </source>
</evidence>
<dbReference type="AlphaFoldDB" id="A0AAD5DYZ3"/>
<dbReference type="PRINTS" id="PR00834">
    <property type="entry name" value="PROTEASES2C"/>
</dbReference>
<evidence type="ECO:0000256" key="2">
    <source>
        <dbReference type="ARBA" id="ARBA00022670"/>
    </source>
</evidence>
<dbReference type="InterPro" id="IPR043504">
    <property type="entry name" value="Peptidase_S1_PA_chymotrypsin"/>
</dbReference>
<evidence type="ECO:0000259" key="5">
    <source>
        <dbReference type="PROSITE" id="PS50106"/>
    </source>
</evidence>
<organism evidence="6 7">
    <name type="scientific">Chlorella ohadii</name>
    <dbReference type="NCBI Taxonomy" id="2649997"/>
    <lineage>
        <taxon>Eukaryota</taxon>
        <taxon>Viridiplantae</taxon>
        <taxon>Chlorophyta</taxon>
        <taxon>core chlorophytes</taxon>
        <taxon>Trebouxiophyceae</taxon>
        <taxon>Chlorellales</taxon>
        <taxon>Chlorellaceae</taxon>
        <taxon>Chlorella clade</taxon>
        <taxon>Chlorella</taxon>
    </lineage>
</organism>
<feature type="domain" description="PDZ" evidence="5">
    <location>
        <begin position="288"/>
        <end position="359"/>
    </location>
</feature>
<dbReference type="InterPro" id="IPR036034">
    <property type="entry name" value="PDZ_sf"/>
</dbReference>
<dbReference type="InterPro" id="IPR039382">
    <property type="entry name" value="DEGP1/8_PDZ_dom"/>
</dbReference>
<keyword evidence="3" id="KW-0378">Hydrolase</keyword>
<dbReference type="PANTHER" id="PTHR43343:SF2">
    <property type="entry name" value="PDZ DOMAIN-CONTAINING PROTEIN"/>
    <property type="match status" value="1"/>
</dbReference>
<keyword evidence="4" id="KW-0720">Serine protease</keyword>
<dbReference type="Pfam" id="PF13180">
    <property type="entry name" value="PDZ_2"/>
    <property type="match status" value="1"/>
</dbReference>
<reference evidence="6" key="1">
    <citation type="submission" date="2020-11" db="EMBL/GenBank/DDBJ databases">
        <title>Chlorella ohadii genome sequencing and assembly.</title>
        <authorList>
            <person name="Murik O."/>
            <person name="Treves H."/>
            <person name="Kedem I."/>
            <person name="Shotland Y."/>
            <person name="Kaplan A."/>
        </authorList>
    </citation>
    <scope>NUCLEOTIDE SEQUENCE</scope>
    <source>
        <strain evidence="6">1</strain>
    </source>
</reference>
<dbReference type="PROSITE" id="PS50106">
    <property type="entry name" value="PDZ"/>
    <property type="match status" value="1"/>
</dbReference>
<keyword evidence="2" id="KW-0645">Protease</keyword>
<dbReference type="Gene3D" id="2.40.10.10">
    <property type="entry name" value="Trypsin-like serine proteases"/>
    <property type="match status" value="2"/>
</dbReference>
<dbReference type="EMBL" id="JADXDR010000024">
    <property type="protein sequence ID" value="KAI7844815.1"/>
    <property type="molecule type" value="Genomic_DNA"/>
</dbReference>
<dbReference type="InterPro" id="IPR051201">
    <property type="entry name" value="Chloro_Bact_Ser_Proteases"/>
</dbReference>
<accession>A0AAD5DYZ3</accession>
<dbReference type="Proteomes" id="UP001205105">
    <property type="component" value="Unassembled WGS sequence"/>
</dbReference>